<organism evidence="1 2">
    <name type="scientific">Daphnia magna</name>
    <dbReference type="NCBI Taxonomy" id="35525"/>
    <lineage>
        <taxon>Eukaryota</taxon>
        <taxon>Metazoa</taxon>
        <taxon>Ecdysozoa</taxon>
        <taxon>Arthropoda</taxon>
        <taxon>Crustacea</taxon>
        <taxon>Branchiopoda</taxon>
        <taxon>Diplostraca</taxon>
        <taxon>Cladocera</taxon>
        <taxon>Anomopoda</taxon>
        <taxon>Daphniidae</taxon>
        <taxon>Daphnia</taxon>
    </lineage>
</organism>
<dbReference type="Proteomes" id="UP000076858">
    <property type="component" value="Unassembled WGS sequence"/>
</dbReference>
<name>A0A164G909_9CRUS</name>
<feature type="non-terminal residue" evidence="1">
    <location>
        <position position="117"/>
    </location>
</feature>
<sequence length="117" mass="12842">MNTSATQEQSQSEPIQAQTCIIIHPGSKNLRIGRASDVNPHTILHAIARPRRPKGPLHRDPVLIPTVVLSKENKLQVDETYQSMRGTLQSCLRSDGTPRPATSTQQVALANKQCTPI</sequence>
<dbReference type="EMBL" id="LRGB01016235">
    <property type="protein sequence ID" value="KZR98676.1"/>
    <property type="molecule type" value="Genomic_DNA"/>
</dbReference>
<dbReference type="OrthoDB" id="5572108at2759"/>
<dbReference type="AlphaFoldDB" id="A0A164G909"/>
<evidence type="ECO:0000313" key="1">
    <source>
        <dbReference type="EMBL" id="KZR98676.1"/>
    </source>
</evidence>
<keyword evidence="2" id="KW-1185">Reference proteome</keyword>
<accession>A0A164G909</accession>
<comment type="caution">
    <text evidence="1">The sequence shown here is derived from an EMBL/GenBank/DDBJ whole genome shotgun (WGS) entry which is preliminary data.</text>
</comment>
<proteinExistence type="predicted"/>
<gene>
    <name evidence="1" type="ORF">APZ42_005800</name>
</gene>
<protein>
    <submittedName>
        <fullName evidence="1">Actin-related protein 8</fullName>
    </submittedName>
</protein>
<evidence type="ECO:0000313" key="2">
    <source>
        <dbReference type="Proteomes" id="UP000076858"/>
    </source>
</evidence>
<reference evidence="1 2" key="1">
    <citation type="submission" date="2016-03" db="EMBL/GenBank/DDBJ databases">
        <title>EvidentialGene: Evidence-directed Construction of Genes on Genomes.</title>
        <authorList>
            <person name="Gilbert D.G."/>
            <person name="Choi J.-H."/>
            <person name="Mockaitis K."/>
            <person name="Colbourne J."/>
            <person name="Pfrender M."/>
        </authorList>
    </citation>
    <scope>NUCLEOTIDE SEQUENCE [LARGE SCALE GENOMIC DNA]</scope>
    <source>
        <strain evidence="1 2">Xinb3</strain>
        <tissue evidence="1">Complete organism</tissue>
    </source>
</reference>
<dbReference type="STRING" id="35525.A0A164G909"/>
<dbReference type="Gene3D" id="3.30.420.40">
    <property type="match status" value="1"/>
</dbReference>